<organism evidence="1">
    <name type="scientific">Rhizoctonia solani</name>
    <dbReference type="NCBI Taxonomy" id="456999"/>
    <lineage>
        <taxon>Eukaryota</taxon>
        <taxon>Fungi</taxon>
        <taxon>Dikarya</taxon>
        <taxon>Basidiomycota</taxon>
        <taxon>Agaricomycotina</taxon>
        <taxon>Agaricomycetes</taxon>
        <taxon>Cantharellales</taxon>
        <taxon>Ceratobasidiaceae</taxon>
        <taxon>Rhizoctonia</taxon>
    </lineage>
</organism>
<geneLocation type="mitochondrion" evidence="1"/>
<reference evidence="1" key="2">
    <citation type="journal article" date="2014" name="FEMS Microbiol. Lett.">
        <title>Mobile elements and mitochondrial genome expansion in the soil fungus and potato pathogen Rhizoctonia solani AG-3.</title>
        <authorList>
            <person name="Losada L."/>
            <person name="Pakala S.B."/>
            <person name="Fedorova N.D."/>
            <person name="Joardar V."/>
            <person name="Shabalina S.A."/>
            <person name="Hostetler J."/>
            <person name="Pakala S.M."/>
            <person name="Zafar N."/>
            <person name="Thomas E."/>
            <person name="Rodriguez-Carres M."/>
            <person name="Dean R."/>
            <person name="Vilgalys R."/>
            <person name="Nierman W.C."/>
            <person name="Cubeta M.A."/>
        </authorList>
    </citation>
    <scope>NUCLEOTIDE SEQUENCE</scope>
    <source>
        <strain evidence="1">AG3 Rhs1AP</strain>
    </source>
</reference>
<proteinExistence type="predicted"/>
<gene>
    <name evidence="1" type="ORF">RSOL_m00610</name>
</gene>
<reference evidence="1" key="1">
    <citation type="submission" date="2012-12" db="EMBL/GenBank/DDBJ databases">
        <authorList>
            <person name="Pakala S."/>
            <person name="Fedorova N."/>
            <person name="Joardar V."/>
            <person name="Shabalina S."/>
            <person name="Hostetler J."/>
            <person name="Pakala S."/>
            <person name="Zafar N."/>
            <person name="Nierman W."/>
            <person name="Cubeta M."/>
        </authorList>
    </citation>
    <scope>NUCLEOTIDE SEQUENCE</scope>
    <source>
        <strain evidence="1">AG3 Rhs1AP</strain>
    </source>
</reference>
<dbReference type="GeneID" id="16029504"/>
<protein>
    <submittedName>
        <fullName evidence="1">Uncharacterized protein</fullName>
    </submittedName>
</protein>
<dbReference type="RefSeq" id="YP_008082016.1">
    <property type="nucleotide sequence ID" value="NC_021436.1"/>
</dbReference>
<dbReference type="AlphaFoldDB" id="N0ACS9"/>
<sequence>MLPRLNIPIVPHTIILKILLLRPRDFCFFISDLFWNKKLAPTKRWGCWRGEELKRSHASYSFRSCRSPPTLAAC</sequence>
<dbReference type="EMBL" id="KC352446">
    <property type="protein sequence ID" value="AGK45392.1"/>
    <property type="molecule type" value="Genomic_DNA"/>
</dbReference>
<evidence type="ECO:0000313" key="1">
    <source>
        <dbReference type="EMBL" id="AGK45392.1"/>
    </source>
</evidence>
<name>N0ACS9_9AGAM</name>
<accession>N0ACS9</accession>
<keyword evidence="1" id="KW-0496">Mitochondrion</keyword>